<reference evidence="2" key="1">
    <citation type="journal article" date="2020" name="Stud. Mycol.">
        <title>101 Dothideomycetes genomes: a test case for predicting lifestyles and emergence of pathogens.</title>
        <authorList>
            <person name="Haridas S."/>
            <person name="Albert R."/>
            <person name="Binder M."/>
            <person name="Bloem J."/>
            <person name="Labutti K."/>
            <person name="Salamov A."/>
            <person name="Andreopoulos B."/>
            <person name="Baker S."/>
            <person name="Barry K."/>
            <person name="Bills G."/>
            <person name="Bluhm B."/>
            <person name="Cannon C."/>
            <person name="Castanera R."/>
            <person name="Culley D."/>
            <person name="Daum C."/>
            <person name="Ezra D."/>
            <person name="Gonzalez J."/>
            <person name="Henrissat B."/>
            <person name="Kuo A."/>
            <person name="Liang C."/>
            <person name="Lipzen A."/>
            <person name="Lutzoni F."/>
            <person name="Magnuson J."/>
            <person name="Mondo S."/>
            <person name="Nolan M."/>
            <person name="Ohm R."/>
            <person name="Pangilinan J."/>
            <person name="Park H.-J."/>
            <person name="Ramirez L."/>
            <person name="Alfaro M."/>
            <person name="Sun H."/>
            <person name="Tritt A."/>
            <person name="Yoshinaga Y."/>
            <person name="Zwiers L.-H."/>
            <person name="Turgeon B."/>
            <person name="Goodwin S."/>
            <person name="Spatafora J."/>
            <person name="Crous P."/>
            <person name="Grigoriev I."/>
        </authorList>
    </citation>
    <scope>NUCLEOTIDE SEQUENCE</scope>
    <source>
        <strain evidence="2">CBS 262.69</strain>
    </source>
</reference>
<proteinExistence type="predicted"/>
<dbReference type="Proteomes" id="UP000799640">
    <property type="component" value="Unassembled WGS sequence"/>
</dbReference>
<evidence type="ECO:0000313" key="2">
    <source>
        <dbReference type="EMBL" id="KAF2403263.1"/>
    </source>
</evidence>
<gene>
    <name evidence="2" type="ORF">EJ06DRAFT_324708</name>
</gene>
<organism evidence="2 3">
    <name type="scientific">Trichodelitschia bisporula</name>
    <dbReference type="NCBI Taxonomy" id="703511"/>
    <lineage>
        <taxon>Eukaryota</taxon>
        <taxon>Fungi</taxon>
        <taxon>Dikarya</taxon>
        <taxon>Ascomycota</taxon>
        <taxon>Pezizomycotina</taxon>
        <taxon>Dothideomycetes</taxon>
        <taxon>Dothideomycetes incertae sedis</taxon>
        <taxon>Phaeotrichales</taxon>
        <taxon>Phaeotrichaceae</taxon>
        <taxon>Trichodelitschia</taxon>
    </lineage>
</organism>
<evidence type="ECO:0000256" key="1">
    <source>
        <dbReference type="SAM" id="MobiDB-lite"/>
    </source>
</evidence>
<feature type="region of interest" description="Disordered" evidence="1">
    <location>
        <begin position="1"/>
        <end position="79"/>
    </location>
</feature>
<protein>
    <submittedName>
        <fullName evidence="2">Uncharacterized protein</fullName>
    </submittedName>
</protein>
<name>A0A6G1I4N2_9PEZI</name>
<feature type="compositionally biased region" description="Gly residues" evidence="1">
    <location>
        <begin position="38"/>
        <end position="47"/>
    </location>
</feature>
<evidence type="ECO:0000313" key="3">
    <source>
        <dbReference type="Proteomes" id="UP000799640"/>
    </source>
</evidence>
<accession>A0A6G1I4N2</accession>
<feature type="compositionally biased region" description="Low complexity" evidence="1">
    <location>
        <begin position="18"/>
        <end position="37"/>
    </location>
</feature>
<dbReference type="EMBL" id="ML996690">
    <property type="protein sequence ID" value="KAF2403263.1"/>
    <property type="molecule type" value="Genomic_DNA"/>
</dbReference>
<sequence length="116" mass="11834">MGPDRAKYQPAPKRSLCRATAAGSTTGPGAAGSTGRAGSPGGVGRAGGVCAAGWPDRPDGPGHAGGPGPSPETRVGWHWPQLRDYCQPPSGLRRAPRRFPGSTAIVNVTSHNEEIK</sequence>
<keyword evidence="3" id="KW-1185">Reference proteome</keyword>
<dbReference type="AlphaFoldDB" id="A0A6G1I4N2"/>